<dbReference type="Proteomes" id="UP000184241">
    <property type="component" value="Unassembled WGS sequence"/>
</dbReference>
<protein>
    <submittedName>
        <fullName evidence="3">Glycosyltransferase involved in cell wall bisynthesis</fullName>
    </submittedName>
</protein>
<dbReference type="AlphaFoldDB" id="A0A1M6DN26"/>
<dbReference type="PANTHER" id="PTHR12526">
    <property type="entry name" value="GLYCOSYLTRANSFERASE"/>
    <property type="match status" value="1"/>
</dbReference>
<dbReference type="EMBL" id="FQXU01000019">
    <property type="protein sequence ID" value="SHI74561.1"/>
    <property type="molecule type" value="Genomic_DNA"/>
</dbReference>
<feature type="domain" description="Glycosyl transferase family 1" evidence="1">
    <location>
        <begin position="178"/>
        <end position="331"/>
    </location>
</feature>
<evidence type="ECO:0000259" key="2">
    <source>
        <dbReference type="Pfam" id="PF13439"/>
    </source>
</evidence>
<organism evidence="3 4">
    <name type="scientific">Clostridium intestinale DSM 6191</name>
    <dbReference type="NCBI Taxonomy" id="1121320"/>
    <lineage>
        <taxon>Bacteria</taxon>
        <taxon>Bacillati</taxon>
        <taxon>Bacillota</taxon>
        <taxon>Clostridia</taxon>
        <taxon>Eubacteriales</taxon>
        <taxon>Clostridiaceae</taxon>
        <taxon>Clostridium</taxon>
    </lineage>
</organism>
<feature type="domain" description="Glycosyltransferase subfamily 4-like N-terminal" evidence="2">
    <location>
        <begin position="14"/>
        <end position="122"/>
    </location>
</feature>
<reference evidence="3 4" key="1">
    <citation type="submission" date="2016-11" db="EMBL/GenBank/DDBJ databases">
        <authorList>
            <person name="Jaros S."/>
            <person name="Januszkiewicz K."/>
            <person name="Wedrychowicz H."/>
        </authorList>
    </citation>
    <scope>NUCLEOTIDE SEQUENCE [LARGE SCALE GENOMIC DNA]</scope>
    <source>
        <strain evidence="3 4">DSM 6191</strain>
    </source>
</reference>
<dbReference type="Pfam" id="PF00534">
    <property type="entry name" value="Glycos_transf_1"/>
    <property type="match status" value="1"/>
</dbReference>
<dbReference type="CDD" id="cd03801">
    <property type="entry name" value="GT4_PimA-like"/>
    <property type="match status" value="1"/>
</dbReference>
<sequence length="350" mass="41221">MKILMLCERFYPYVGGVEKHVEKLAIELIKKNNEVTVITRNSEITDMEVYKDINIVRFGTKGRLQRLKVFFSMLKNIKHIIKADVVHCHDFSTFWYWYLPFRFILPFKKVFVTFHGWEGVFPPDKKVINIRKKVEKLAYGNICIGDFITKWYNTKADKILYGASDIKINKNEIKENLLNGNRILYLGRLEKDTGIDLYLDSMILLKNNYNVEFTFEVCGSGSLENEVKNKCLEHKINFKMNGFVKDVKPYLKNSNYIFTSGYLGIIEALAAYKVVISNYDNDLKKDYLCMIPDYDKKILVAKNKYDLSEKLYKLMSNKENEKSLKDAGYEWAVTQTWKKVAEEYMDLWEK</sequence>
<name>A0A1M6DN26_9CLOT</name>
<evidence type="ECO:0000313" key="3">
    <source>
        <dbReference type="EMBL" id="SHI74561.1"/>
    </source>
</evidence>
<dbReference type="Pfam" id="PF13439">
    <property type="entry name" value="Glyco_transf_4"/>
    <property type="match status" value="1"/>
</dbReference>
<dbReference type="RefSeq" id="WP_073022586.1">
    <property type="nucleotide sequence ID" value="NZ_FQXU01000019.1"/>
</dbReference>
<evidence type="ECO:0000259" key="1">
    <source>
        <dbReference type="Pfam" id="PF00534"/>
    </source>
</evidence>
<evidence type="ECO:0000313" key="4">
    <source>
        <dbReference type="Proteomes" id="UP000184241"/>
    </source>
</evidence>
<dbReference type="SUPFAM" id="SSF53756">
    <property type="entry name" value="UDP-Glycosyltransferase/glycogen phosphorylase"/>
    <property type="match status" value="1"/>
</dbReference>
<dbReference type="InterPro" id="IPR028098">
    <property type="entry name" value="Glyco_trans_4-like_N"/>
</dbReference>
<proteinExistence type="predicted"/>
<dbReference type="PANTHER" id="PTHR12526:SF630">
    <property type="entry name" value="GLYCOSYLTRANSFERASE"/>
    <property type="match status" value="1"/>
</dbReference>
<dbReference type="InterPro" id="IPR001296">
    <property type="entry name" value="Glyco_trans_1"/>
</dbReference>
<gene>
    <name evidence="3" type="ORF">SAMN02745941_04271</name>
</gene>
<dbReference type="Gene3D" id="3.40.50.2000">
    <property type="entry name" value="Glycogen Phosphorylase B"/>
    <property type="match status" value="2"/>
</dbReference>
<accession>A0A1M6DN26</accession>
<keyword evidence="3" id="KW-0808">Transferase</keyword>
<dbReference type="GO" id="GO:0016757">
    <property type="term" value="F:glycosyltransferase activity"/>
    <property type="evidence" value="ECO:0007669"/>
    <property type="project" value="InterPro"/>
</dbReference>